<dbReference type="AlphaFoldDB" id="A0A0F9KTH8"/>
<organism evidence="1">
    <name type="scientific">marine sediment metagenome</name>
    <dbReference type="NCBI Taxonomy" id="412755"/>
    <lineage>
        <taxon>unclassified sequences</taxon>
        <taxon>metagenomes</taxon>
        <taxon>ecological metagenomes</taxon>
    </lineage>
</organism>
<accession>A0A0F9KTH8</accession>
<protein>
    <submittedName>
        <fullName evidence="1">Uncharacterized protein</fullName>
    </submittedName>
</protein>
<proteinExistence type="predicted"/>
<name>A0A0F9KTH8_9ZZZZ</name>
<gene>
    <name evidence="1" type="ORF">LCGC14_1287270</name>
</gene>
<dbReference type="EMBL" id="LAZR01007382">
    <property type="protein sequence ID" value="KKM85619.1"/>
    <property type="molecule type" value="Genomic_DNA"/>
</dbReference>
<comment type="caution">
    <text evidence="1">The sequence shown here is derived from an EMBL/GenBank/DDBJ whole genome shotgun (WGS) entry which is preliminary data.</text>
</comment>
<sequence>MANLTSVYNLSSQVLLMIGRVDQDLQIERREVIDALRQGAMKFLKEDYFRTLESGQRFIDPHYIAKFTGIEVLKDSKKFERNYIELPAQYVALHDNQGIQRVWPVVEDEIEYIEMIPIPDGAEEIYRNLSTNNALVGVWTYSLTRDRIYFGRKDGDTLLDEEVLKVDVDIVVISPVDVGDEDPFPLPPEHHFDLMVSVIEVFTGNQQRVRQVITQEVVDEIRLQSEQLNRTTNEN</sequence>
<reference evidence="1" key="1">
    <citation type="journal article" date="2015" name="Nature">
        <title>Complex archaea that bridge the gap between prokaryotes and eukaryotes.</title>
        <authorList>
            <person name="Spang A."/>
            <person name="Saw J.H."/>
            <person name="Jorgensen S.L."/>
            <person name="Zaremba-Niedzwiedzka K."/>
            <person name="Martijn J."/>
            <person name="Lind A.E."/>
            <person name="van Eijk R."/>
            <person name="Schleper C."/>
            <person name="Guy L."/>
            <person name="Ettema T.J."/>
        </authorList>
    </citation>
    <scope>NUCLEOTIDE SEQUENCE</scope>
</reference>
<evidence type="ECO:0000313" key="1">
    <source>
        <dbReference type="EMBL" id="KKM85619.1"/>
    </source>
</evidence>